<dbReference type="InterPro" id="IPR023213">
    <property type="entry name" value="CAT-like_dom_sf"/>
</dbReference>
<accession>A0A8T1LZP8</accession>
<comment type="cofactor">
    <cofactor evidence="1 10">
        <name>(R)-lipoate</name>
        <dbReference type="ChEBI" id="CHEBI:83088"/>
    </cofactor>
</comment>
<dbReference type="SUPFAM" id="SSF51230">
    <property type="entry name" value="Single hybrid motif"/>
    <property type="match status" value="1"/>
</dbReference>
<keyword evidence="6" id="KW-0809">Transit peptide</keyword>
<evidence type="ECO:0000256" key="1">
    <source>
        <dbReference type="ARBA" id="ARBA00001938"/>
    </source>
</evidence>
<evidence type="ECO:0000256" key="8">
    <source>
        <dbReference type="ARBA" id="ARBA00023315"/>
    </source>
</evidence>
<evidence type="ECO:0000256" key="5">
    <source>
        <dbReference type="ARBA" id="ARBA00022823"/>
    </source>
</evidence>
<dbReference type="InterPro" id="IPR036625">
    <property type="entry name" value="E3-bd_dom_sf"/>
</dbReference>
<dbReference type="OrthoDB" id="202158at2759"/>
<dbReference type="PANTHER" id="PTHR43178">
    <property type="entry name" value="DIHYDROLIPOAMIDE ACETYLTRANSFERASE COMPONENT OF PYRUVATE DEHYDROGENASE COMPLEX"/>
    <property type="match status" value="1"/>
</dbReference>
<comment type="subcellular location">
    <subcellularLocation>
        <location evidence="2">Mitochondrion matrix</location>
    </subcellularLocation>
</comment>
<dbReference type="InterPro" id="IPR000089">
    <property type="entry name" value="Biotin_lipoyl"/>
</dbReference>
<dbReference type="Gene3D" id="2.40.50.100">
    <property type="match status" value="1"/>
</dbReference>
<dbReference type="Pfam" id="PF02817">
    <property type="entry name" value="E3_binding"/>
    <property type="match status" value="1"/>
</dbReference>
<dbReference type="EMBL" id="NIRI02000056">
    <property type="protein sequence ID" value="KAG5442584.1"/>
    <property type="molecule type" value="Genomic_DNA"/>
</dbReference>
<dbReference type="InterPro" id="IPR001078">
    <property type="entry name" value="2-oxoacid_DH_actylTfrase"/>
</dbReference>
<evidence type="ECO:0000259" key="12">
    <source>
        <dbReference type="PROSITE" id="PS51826"/>
    </source>
</evidence>
<dbReference type="SUPFAM" id="SSF47005">
    <property type="entry name" value="Peripheral subunit-binding domain of 2-oxo acid dehydrogenase complex"/>
    <property type="match status" value="1"/>
</dbReference>
<dbReference type="GO" id="GO:0043754">
    <property type="term" value="F:dihydrolipoamide branched chain acyltransferase activity"/>
    <property type="evidence" value="ECO:0007669"/>
    <property type="project" value="UniProtKB-EC"/>
</dbReference>
<dbReference type="PROSITE" id="PS00189">
    <property type="entry name" value="LIPOYL"/>
    <property type="match status" value="1"/>
</dbReference>
<dbReference type="PANTHER" id="PTHR43178:SF5">
    <property type="entry name" value="LIPOAMIDE ACYLTRANSFERASE COMPONENT OF BRANCHED-CHAIN ALPHA-KETO ACID DEHYDROGENASE COMPLEX, MITOCHONDRIAL"/>
    <property type="match status" value="1"/>
</dbReference>
<dbReference type="FunFam" id="4.10.320.10:FF:000002">
    <property type="entry name" value="Dihydrolipoamide acetyltransferase component of pyruvate dehydrogenase complex"/>
    <property type="match status" value="1"/>
</dbReference>
<dbReference type="Gene3D" id="3.30.559.10">
    <property type="entry name" value="Chloramphenicol acetyltransferase-like domain"/>
    <property type="match status" value="1"/>
</dbReference>
<keyword evidence="7" id="KW-0496">Mitochondrion</keyword>
<dbReference type="GO" id="GO:0031405">
    <property type="term" value="F:lipoic acid binding"/>
    <property type="evidence" value="ECO:0007669"/>
    <property type="project" value="TreeGrafter"/>
</dbReference>
<dbReference type="Proteomes" id="UP000286415">
    <property type="component" value="Unassembled WGS sequence"/>
</dbReference>
<keyword evidence="5 10" id="KW-0450">Lipoyl</keyword>
<dbReference type="InterPro" id="IPR004167">
    <property type="entry name" value="PSBD"/>
</dbReference>
<proteinExistence type="inferred from homology"/>
<reference evidence="13 14" key="1">
    <citation type="journal article" date="2018" name="Biotechnol. Adv.">
        <title>Improved genomic resources and new bioinformatic workflow for the carcinogenic parasite Clonorchis sinensis: Biotechnological implications.</title>
        <authorList>
            <person name="Wang D."/>
            <person name="Korhonen P.K."/>
            <person name="Gasser R.B."/>
            <person name="Young N.D."/>
        </authorList>
    </citation>
    <scope>NUCLEOTIDE SEQUENCE [LARGE SCALE GENOMIC DNA]</scope>
    <source>
        <strain evidence="13">Cs-k2</strain>
    </source>
</reference>
<name>A0A8T1LZP8_CLOSI</name>
<evidence type="ECO:0000256" key="6">
    <source>
        <dbReference type="ARBA" id="ARBA00022946"/>
    </source>
</evidence>
<dbReference type="CDD" id="cd06849">
    <property type="entry name" value="lipoyl_domain"/>
    <property type="match status" value="1"/>
</dbReference>
<organism evidence="13 14">
    <name type="scientific">Clonorchis sinensis</name>
    <name type="common">Chinese liver fluke</name>
    <dbReference type="NCBI Taxonomy" id="79923"/>
    <lineage>
        <taxon>Eukaryota</taxon>
        <taxon>Metazoa</taxon>
        <taxon>Spiralia</taxon>
        <taxon>Lophotrochozoa</taxon>
        <taxon>Platyhelminthes</taxon>
        <taxon>Trematoda</taxon>
        <taxon>Digenea</taxon>
        <taxon>Opisthorchiida</taxon>
        <taxon>Opisthorchiata</taxon>
        <taxon>Opisthorchiidae</taxon>
        <taxon>Clonorchis</taxon>
    </lineage>
</organism>
<dbReference type="GO" id="GO:0005759">
    <property type="term" value="C:mitochondrial matrix"/>
    <property type="evidence" value="ECO:0007669"/>
    <property type="project" value="UniProtKB-SubCell"/>
</dbReference>
<sequence>MSLVSRVLRLYLGPGSLQKLTHCHVYSPTNPLHPRARLVPHGFRNLLHTTRVLQEVIPFKLSDIGEGIREVVVKEWFVEVGDSVRQFDPVCEVQSDKATVTITSRYDGIVRALHFKPHDTCLVGQALVDIEVDNSSSDSDKRDLQSVPVEVPDHIEPDADRIKVLATPSVRRLAAEYKISLSDVVGTGKAGRILKEDVLNLLDREQPTAHETTIAASTPTSPSPPQVASMEEDKIVPLTMVQRTMRTTMTLSNQIPHFVLSTELDVTELVELRSRTAKAFMEQHGLKLTYMPFFVKAASLALMQFPMLNAHTSENCEHMIYKAAHNIGIAIDTPEGLLVPNIKSVERLSVIQIAAELKRLQDLGARGKLGTNDLSGTTISLSNIGSLGGTYTSPCILPPQVLIGGIGRIQRLPRFGDDGTITVGHILNVSWAADHRVIDGATVARFSNLWQSYLERPTKLILELK</sequence>
<comment type="similarity">
    <text evidence="3 10">Belongs to the 2-oxoacid dehydrogenase family.</text>
</comment>
<dbReference type="PROSITE" id="PS51826">
    <property type="entry name" value="PSBD"/>
    <property type="match status" value="1"/>
</dbReference>
<dbReference type="Pfam" id="PF00364">
    <property type="entry name" value="Biotin_lipoyl"/>
    <property type="match status" value="1"/>
</dbReference>
<dbReference type="InterPro" id="IPR003016">
    <property type="entry name" value="2-oxoA_DH_lipoyl-BS"/>
</dbReference>
<dbReference type="Pfam" id="PF00198">
    <property type="entry name" value="2-oxoacid_dh"/>
    <property type="match status" value="1"/>
</dbReference>
<reference evidence="13 14" key="2">
    <citation type="journal article" date="2021" name="Genomics">
        <title>High-quality reference genome for Clonorchis sinensis.</title>
        <authorList>
            <person name="Young N.D."/>
            <person name="Stroehlein A.J."/>
            <person name="Kinkar L."/>
            <person name="Wang T."/>
            <person name="Sohn W.M."/>
            <person name="Chang B.C.H."/>
            <person name="Kaur P."/>
            <person name="Weisz D."/>
            <person name="Dudchenko O."/>
            <person name="Aiden E.L."/>
            <person name="Korhonen P.K."/>
            <person name="Gasser R.B."/>
        </authorList>
    </citation>
    <scope>NUCLEOTIDE SEQUENCE [LARGE SCALE GENOMIC DNA]</scope>
    <source>
        <strain evidence="13">Cs-k2</strain>
    </source>
</reference>
<dbReference type="GO" id="GO:0016407">
    <property type="term" value="F:acetyltransferase activity"/>
    <property type="evidence" value="ECO:0007669"/>
    <property type="project" value="TreeGrafter"/>
</dbReference>
<evidence type="ECO:0000256" key="4">
    <source>
        <dbReference type="ARBA" id="ARBA00022679"/>
    </source>
</evidence>
<keyword evidence="8 10" id="KW-0012">Acyltransferase</keyword>
<dbReference type="InterPro" id="IPR050743">
    <property type="entry name" value="2-oxoacid_DH_E2_comp"/>
</dbReference>
<evidence type="ECO:0000256" key="10">
    <source>
        <dbReference type="RuleBase" id="RU003423"/>
    </source>
</evidence>
<feature type="domain" description="Peripheral subunit-binding (PSBD)" evidence="12">
    <location>
        <begin position="165"/>
        <end position="202"/>
    </location>
</feature>
<evidence type="ECO:0000256" key="7">
    <source>
        <dbReference type="ARBA" id="ARBA00023128"/>
    </source>
</evidence>
<gene>
    <name evidence="13" type="ORF">CSKR_108176</name>
</gene>
<keyword evidence="4 10" id="KW-0808">Transferase</keyword>
<dbReference type="FunFam" id="2.40.50.100:FF:000013">
    <property type="entry name" value="Dihydrolipoamide acetyltransferase component of pyruvate dehydrogenase complex"/>
    <property type="match status" value="1"/>
</dbReference>
<evidence type="ECO:0000256" key="9">
    <source>
        <dbReference type="ARBA" id="ARBA00051775"/>
    </source>
</evidence>
<dbReference type="GO" id="GO:0005829">
    <property type="term" value="C:cytosol"/>
    <property type="evidence" value="ECO:0007669"/>
    <property type="project" value="UniProtKB-ARBA"/>
</dbReference>
<feature type="domain" description="Lipoyl-binding" evidence="11">
    <location>
        <begin position="56"/>
        <end position="131"/>
    </location>
</feature>
<dbReference type="InterPro" id="IPR011053">
    <property type="entry name" value="Single_hybrid_motif"/>
</dbReference>
<evidence type="ECO:0000259" key="11">
    <source>
        <dbReference type="PROSITE" id="PS50968"/>
    </source>
</evidence>
<comment type="catalytic activity">
    <reaction evidence="9">
        <text>N(6)-[(R)-dihydrolipoyl]-L-lysyl-[protein] + 2-methylpropanoyl-CoA = N(6)-[(R)-S(8)-2-methylpropanoyldihydrolipoyl]-L-lysyl-[protein] + CoA</text>
        <dbReference type="Rhea" id="RHEA:18865"/>
        <dbReference type="Rhea" id="RHEA-COMP:10475"/>
        <dbReference type="Rhea" id="RHEA-COMP:10497"/>
        <dbReference type="ChEBI" id="CHEBI:57287"/>
        <dbReference type="ChEBI" id="CHEBI:57338"/>
        <dbReference type="ChEBI" id="CHEBI:83100"/>
        <dbReference type="ChEBI" id="CHEBI:83142"/>
        <dbReference type="EC" id="2.3.1.168"/>
    </reaction>
    <physiologicalReaction direction="left-to-right" evidence="9">
        <dbReference type="Rhea" id="RHEA:18866"/>
    </physiologicalReaction>
</comment>
<evidence type="ECO:0000313" key="14">
    <source>
        <dbReference type="Proteomes" id="UP000286415"/>
    </source>
</evidence>
<evidence type="ECO:0000313" key="13">
    <source>
        <dbReference type="EMBL" id="KAG5442584.1"/>
    </source>
</evidence>
<dbReference type="SUPFAM" id="SSF52777">
    <property type="entry name" value="CoA-dependent acyltransferases"/>
    <property type="match status" value="1"/>
</dbReference>
<dbReference type="FunFam" id="3.30.559.10:FF:000027">
    <property type="entry name" value="Dihydrolipoamide acetyltransferase component of pyruvate dehydrogenase complex"/>
    <property type="match status" value="1"/>
</dbReference>
<keyword evidence="14" id="KW-1185">Reference proteome</keyword>
<dbReference type="Gene3D" id="4.10.320.10">
    <property type="entry name" value="E3-binding domain"/>
    <property type="match status" value="1"/>
</dbReference>
<comment type="caution">
    <text evidence="13">The sequence shown here is derived from an EMBL/GenBank/DDBJ whole genome shotgun (WGS) entry which is preliminary data.</text>
</comment>
<evidence type="ECO:0000256" key="3">
    <source>
        <dbReference type="ARBA" id="ARBA00007317"/>
    </source>
</evidence>
<dbReference type="PROSITE" id="PS50968">
    <property type="entry name" value="BIOTINYL_LIPOYL"/>
    <property type="match status" value="1"/>
</dbReference>
<dbReference type="EC" id="2.3.1.-" evidence="10"/>
<evidence type="ECO:0000256" key="2">
    <source>
        <dbReference type="ARBA" id="ARBA00004305"/>
    </source>
</evidence>
<dbReference type="AlphaFoldDB" id="A0A8T1LZP8"/>
<protein>
    <recommendedName>
        <fullName evidence="10">Dihydrolipoamide acetyltransferase component of pyruvate dehydrogenase complex</fullName>
        <ecNumber evidence="10">2.3.1.-</ecNumber>
    </recommendedName>
</protein>